<dbReference type="SUPFAM" id="SSF53474">
    <property type="entry name" value="alpha/beta-Hydrolases"/>
    <property type="match status" value="1"/>
</dbReference>
<dbReference type="Pfam" id="PF00135">
    <property type="entry name" value="COesterase"/>
    <property type="match status" value="1"/>
</dbReference>
<dbReference type="GO" id="GO:0016787">
    <property type="term" value="F:hydrolase activity"/>
    <property type="evidence" value="ECO:0007669"/>
    <property type="project" value="UniProtKB-KW"/>
</dbReference>
<dbReference type="STRING" id="1931241.BVH74_16895"/>
<gene>
    <name evidence="5" type="ORF">BVH74_16895</name>
</gene>
<evidence type="ECO:0000256" key="2">
    <source>
        <dbReference type="ARBA" id="ARBA00022801"/>
    </source>
</evidence>
<comment type="similarity">
    <text evidence="1 3">Belongs to the type-B carboxylesterase/lipase family.</text>
</comment>
<proteinExistence type="inferred from homology"/>
<dbReference type="InterPro" id="IPR002018">
    <property type="entry name" value="CarbesteraseB"/>
</dbReference>
<evidence type="ECO:0000256" key="1">
    <source>
        <dbReference type="ARBA" id="ARBA00005964"/>
    </source>
</evidence>
<evidence type="ECO:0000259" key="4">
    <source>
        <dbReference type="Pfam" id="PF00135"/>
    </source>
</evidence>
<name>A0A1V0B8Q2_9GAMM</name>
<evidence type="ECO:0000313" key="6">
    <source>
        <dbReference type="Proteomes" id="UP000243488"/>
    </source>
</evidence>
<dbReference type="EC" id="3.1.1.-" evidence="3"/>
<accession>A0A1V0B8Q2</accession>
<protein>
    <recommendedName>
        <fullName evidence="3">Carboxylic ester hydrolase</fullName>
        <ecNumber evidence="3">3.1.1.-</ecNumber>
    </recommendedName>
</protein>
<dbReference type="EMBL" id="CP020100">
    <property type="protein sequence ID" value="AQZ96328.1"/>
    <property type="molecule type" value="Genomic_DNA"/>
</dbReference>
<evidence type="ECO:0000313" key="5">
    <source>
        <dbReference type="EMBL" id="AQZ96328.1"/>
    </source>
</evidence>
<dbReference type="PANTHER" id="PTHR11559">
    <property type="entry name" value="CARBOXYLESTERASE"/>
    <property type="match status" value="1"/>
</dbReference>
<keyword evidence="2 3" id="KW-0378">Hydrolase</keyword>
<feature type="domain" description="Carboxylesterase type B" evidence="4">
    <location>
        <begin position="208"/>
        <end position="445"/>
    </location>
</feature>
<dbReference type="Gene3D" id="3.40.50.1820">
    <property type="entry name" value="alpha/beta hydrolase"/>
    <property type="match status" value="2"/>
</dbReference>
<dbReference type="InterPro" id="IPR029058">
    <property type="entry name" value="AB_hydrolase_fold"/>
</dbReference>
<keyword evidence="6" id="KW-1185">Reference proteome</keyword>
<reference evidence="5 6" key="1">
    <citation type="submission" date="2017-03" db="EMBL/GenBank/DDBJ databases">
        <title>Complete genome sequence of the novel DNRA strain Pseudomonas sp. S-6-2 isolated from Chinese polluted river sediment. Journal of Biotechnology.</title>
        <authorList>
            <person name="Li J."/>
            <person name="Xiang F."/>
            <person name="Wang L."/>
            <person name="Xi L."/>
            <person name="Liu J."/>
        </authorList>
    </citation>
    <scope>NUCLEOTIDE SEQUENCE [LARGE SCALE GENOMIC DNA]</scope>
    <source>
        <strain evidence="5 6">S-6-2</strain>
    </source>
</reference>
<dbReference type="InterPro" id="IPR019826">
    <property type="entry name" value="Carboxylesterase_B_AS"/>
</dbReference>
<evidence type="ECO:0000256" key="3">
    <source>
        <dbReference type="RuleBase" id="RU361235"/>
    </source>
</evidence>
<sequence>MSYAIPSKSGARSAILVFSLVPLLSLSGCLSSSSSSRSAPQVHTGTFVDSPVAGLDYQGSQTQSGQTDEQGQFSYREGETISFAIGDLELGSAVGANILTPLSITPEADSADDQRVVNMLILLQSLDADGDLNNGIQISEAIREHVSQNADSIYFDQPPADFRASLATLVDELQQAGAFTDTDPRPRTVTTVANALEHFARSTSPRIVVSTTGGELRGFEANEDTWQFLGIPYAKPPLGDLRWRPPVAPEPWSGVREAVAWSDQAAQNPGLERFGEGGMSEDSLYLNVTAPKDADNLPVMLWFHGGGFTALTSNTRPFNNPQALVSKGVVQVSVNHRLGPFGYIAHPELSAESGYNGSGNYGQMDLVMALEWVRDNIAAFGGNPGNVTIFGESGGGRKVLSLMASPQAKGLFHRAVSQSGTLFPDTRSLSAAEEIGSQLQSRLGAASLEEMRQRTWLQVVAAAAPLVPYTNIDNYYQPHAERVSFESGIQNDVPFMFLINTNDTPDPIYTVREVFPWMAPLSSSNHYAVLFSHQPAGWKARGVEAYHAAELAYLFNMPESVITHYQLGLVIDPATGESLVIGDLNGNGISGSQGDPDDIFASAGFDQVDEVVIDRMMTIWTNFAKTGDPSIPGEIDFPIYDAGSQSYVELSDGVDVKDNLADIFR</sequence>
<dbReference type="RefSeq" id="WP_080051236.1">
    <property type="nucleotide sequence ID" value="NZ_CP020100.1"/>
</dbReference>
<dbReference type="AlphaFoldDB" id="A0A1V0B8Q2"/>
<organism evidence="5 6">
    <name type="scientific">Halopseudomonas phragmitis</name>
    <dbReference type="NCBI Taxonomy" id="1931241"/>
    <lineage>
        <taxon>Bacteria</taxon>
        <taxon>Pseudomonadati</taxon>
        <taxon>Pseudomonadota</taxon>
        <taxon>Gammaproteobacteria</taxon>
        <taxon>Pseudomonadales</taxon>
        <taxon>Pseudomonadaceae</taxon>
        <taxon>Halopseudomonas</taxon>
    </lineage>
</organism>
<dbReference type="KEGG" id="ppha:BVH74_16895"/>
<dbReference type="SMR" id="A0A1V0B8Q2"/>
<dbReference type="PROSITE" id="PS00122">
    <property type="entry name" value="CARBOXYLESTERASE_B_1"/>
    <property type="match status" value="1"/>
</dbReference>
<dbReference type="InterPro" id="IPR050309">
    <property type="entry name" value="Type-B_Carboxylest/Lipase"/>
</dbReference>
<dbReference type="Proteomes" id="UP000243488">
    <property type="component" value="Chromosome"/>
</dbReference>